<keyword evidence="1" id="KW-1133">Transmembrane helix</keyword>
<gene>
    <name evidence="2" type="ORF">A1D17_02565</name>
</gene>
<feature type="transmembrane region" description="Helical" evidence="1">
    <location>
        <begin position="6"/>
        <end position="27"/>
    </location>
</feature>
<comment type="caution">
    <text evidence="2">The sequence shown here is derived from an EMBL/GenBank/DDBJ whole genome shotgun (WGS) entry which is preliminary data.</text>
</comment>
<reference evidence="3" key="1">
    <citation type="submission" date="2016-03" db="EMBL/GenBank/DDBJ databases">
        <authorList>
            <person name="Ray J."/>
            <person name="Price M."/>
            <person name="Deutschbauer A."/>
        </authorList>
    </citation>
    <scope>NUCLEOTIDE SEQUENCE [LARGE SCALE GENOMIC DNA]</scope>
    <source>
        <strain evidence="3">FW300-N1B4</strain>
    </source>
</reference>
<dbReference type="AlphaFoldDB" id="A0A161ZEY4"/>
<proteinExistence type="predicted"/>
<protein>
    <submittedName>
        <fullName evidence="2">Uncharacterized protein</fullName>
    </submittedName>
</protein>
<evidence type="ECO:0000313" key="2">
    <source>
        <dbReference type="EMBL" id="KZN20442.1"/>
    </source>
</evidence>
<reference evidence="2 3" key="2">
    <citation type="journal article" date="2018" name="Nature">
        <title>Mutant phenotypes for thousands of bacterial genes of unknown function.</title>
        <authorList>
            <person name="Price M.N."/>
            <person name="Wetmore K.M."/>
            <person name="Waters R.J."/>
            <person name="Callaghan M."/>
            <person name="Ray J."/>
            <person name="Liu H."/>
            <person name="Kuehl J.V."/>
            <person name="Melnyk R.A."/>
            <person name="Lamson J.S."/>
            <person name="Suh Y."/>
            <person name="Carlson H.K."/>
            <person name="Esquivel Z."/>
            <person name="Sadeeshkumar H."/>
            <person name="Chakraborty R."/>
            <person name="Zane G.M."/>
            <person name="Rubin B.E."/>
            <person name="Wall J.D."/>
            <person name="Visel A."/>
            <person name="Bristow J."/>
            <person name="Blow M.J."/>
            <person name="Arkin A.P."/>
            <person name="Deutschbauer A.M."/>
        </authorList>
    </citation>
    <scope>NUCLEOTIDE SEQUENCE [LARGE SCALE GENOMIC DNA]</scope>
    <source>
        <strain evidence="2 3">FW300-N1B4</strain>
    </source>
</reference>
<name>A0A161ZEY4_PSEFL</name>
<sequence length="98" mass="11175">MSISVWIIAAVVWTLCAASLGISYWNYSRYVEEKRDPVESKRNLQTALYVRRDASISEAEFEKIASSHYRPYLMRFRVALILGLLCGVVGLAQLLAYL</sequence>
<feature type="transmembrane region" description="Helical" evidence="1">
    <location>
        <begin position="78"/>
        <end position="97"/>
    </location>
</feature>
<evidence type="ECO:0000256" key="1">
    <source>
        <dbReference type="SAM" id="Phobius"/>
    </source>
</evidence>
<keyword evidence="1" id="KW-0472">Membrane</keyword>
<dbReference type="EMBL" id="LUKJ01000002">
    <property type="protein sequence ID" value="KZN20442.1"/>
    <property type="molecule type" value="Genomic_DNA"/>
</dbReference>
<dbReference type="Proteomes" id="UP000076489">
    <property type="component" value="Unassembled WGS sequence"/>
</dbReference>
<accession>A0A161ZEY4</accession>
<dbReference type="RefSeq" id="WP_063340486.1">
    <property type="nucleotide sequence ID" value="NZ_LUKJ01000002.1"/>
</dbReference>
<evidence type="ECO:0000313" key="3">
    <source>
        <dbReference type="Proteomes" id="UP000076489"/>
    </source>
</evidence>
<organism evidence="2 3">
    <name type="scientific">Pseudomonas fluorescens</name>
    <dbReference type="NCBI Taxonomy" id="294"/>
    <lineage>
        <taxon>Bacteria</taxon>
        <taxon>Pseudomonadati</taxon>
        <taxon>Pseudomonadota</taxon>
        <taxon>Gammaproteobacteria</taxon>
        <taxon>Pseudomonadales</taxon>
        <taxon>Pseudomonadaceae</taxon>
        <taxon>Pseudomonas</taxon>
    </lineage>
</organism>
<keyword evidence="1" id="KW-0812">Transmembrane</keyword>
<dbReference type="OrthoDB" id="9939923at2"/>